<dbReference type="InterPro" id="IPR002110">
    <property type="entry name" value="Ankyrin_rpt"/>
</dbReference>
<dbReference type="SMART" id="SM00248">
    <property type="entry name" value="ANK"/>
    <property type="match status" value="1"/>
</dbReference>
<evidence type="ECO:0000313" key="3">
    <source>
        <dbReference type="Proteomes" id="UP000324222"/>
    </source>
</evidence>
<protein>
    <submittedName>
        <fullName evidence="2">Ankyrin repeat domain-containing protein 11</fullName>
    </submittedName>
</protein>
<dbReference type="PROSITE" id="PS50088">
    <property type="entry name" value="ANK_REPEAT"/>
    <property type="match status" value="1"/>
</dbReference>
<reference evidence="2 3" key="1">
    <citation type="submission" date="2019-05" db="EMBL/GenBank/DDBJ databases">
        <title>Another draft genome of Portunus trituberculatus and its Hox gene families provides insights of decapod evolution.</title>
        <authorList>
            <person name="Jeong J.-H."/>
            <person name="Song I."/>
            <person name="Kim S."/>
            <person name="Choi T."/>
            <person name="Kim D."/>
            <person name="Ryu S."/>
            <person name="Kim W."/>
        </authorList>
    </citation>
    <scope>NUCLEOTIDE SEQUENCE [LARGE SCALE GENOMIC DNA]</scope>
    <source>
        <tissue evidence="2">Muscle</tissue>
    </source>
</reference>
<dbReference type="PANTHER" id="PTHR24149">
    <property type="entry name" value="ANKYRIN REPEAT DOMAIN-CONTAINING PROTEIN 12"/>
    <property type="match status" value="1"/>
</dbReference>
<keyword evidence="1" id="KW-0040">ANK repeat</keyword>
<comment type="caution">
    <text evidence="2">The sequence shown here is derived from an EMBL/GenBank/DDBJ whole genome shotgun (WGS) entry which is preliminary data.</text>
</comment>
<dbReference type="OrthoDB" id="1922186at2759"/>
<dbReference type="InterPro" id="IPR053210">
    <property type="entry name" value="ANKRD12"/>
</dbReference>
<dbReference type="AlphaFoldDB" id="A0A5B7ER43"/>
<proteinExistence type="predicted"/>
<dbReference type="InterPro" id="IPR036770">
    <property type="entry name" value="Ankyrin_rpt-contain_sf"/>
</dbReference>
<feature type="repeat" description="ANK" evidence="1">
    <location>
        <begin position="78"/>
        <end position="110"/>
    </location>
</feature>
<evidence type="ECO:0000313" key="2">
    <source>
        <dbReference type="EMBL" id="MPC35748.1"/>
    </source>
</evidence>
<name>A0A5B7ER43_PORTR</name>
<gene>
    <name evidence="2" type="primary">ANKRD11</name>
    <name evidence="2" type="ORF">E2C01_029182</name>
</gene>
<dbReference type="SUPFAM" id="SSF48403">
    <property type="entry name" value="Ankyrin repeat"/>
    <property type="match status" value="1"/>
</dbReference>
<dbReference type="EMBL" id="VSRR010003338">
    <property type="protein sequence ID" value="MPC35748.1"/>
    <property type="molecule type" value="Genomic_DNA"/>
</dbReference>
<organism evidence="2 3">
    <name type="scientific">Portunus trituberculatus</name>
    <name type="common">Swimming crab</name>
    <name type="synonym">Neptunus trituberculatus</name>
    <dbReference type="NCBI Taxonomy" id="210409"/>
    <lineage>
        <taxon>Eukaryota</taxon>
        <taxon>Metazoa</taxon>
        <taxon>Ecdysozoa</taxon>
        <taxon>Arthropoda</taxon>
        <taxon>Crustacea</taxon>
        <taxon>Multicrustacea</taxon>
        <taxon>Malacostraca</taxon>
        <taxon>Eumalacostraca</taxon>
        <taxon>Eucarida</taxon>
        <taxon>Decapoda</taxon>
        <taxon>Pleocyemata</taxon>
        <taxon>Brachyura</taxon>
        <taxon>Eubrachyura</taxon>
        <taxon>Portunoidea</taxon>
        <taxon>Portunidae</taxon>
        <taxon>Portuninae</taxon>
        <taxon>Portunus</taxon>
    </lineage>
</organism>
<dbReference type="Pfam" id="PF12796">
    <property type="entry name" value="Ank_2"/>
    <property type="match status" value="1"/>
</dbReference>
<dbReference type="PROSITE" id="PS50297">
    <property type="entry name" value="ANK_REP_REGION"/>
    <property type="match status" value="1"/>
</dbReference>
<dbReference type="GO" id="GO:0005654">
    <property type="term" value="C:nucleoplasm"/>
    <property type="evidence" value="ECO:0007669"/>
    <property type="project" value="TreeGrafter"/>
</dbReference>
<dbReference type="Gene3D" id="1.25.40.20">
    <property type="entry name" value="Ankyrin repeat-containing domain"/>
    <property type="match status" value="1"/>
</dbReference>
<dbReference type="Proteomes" id="UP000324222">
    <property type="component" value="Unassembled WGS sequence"/>
</dbReference>
<sequence>MTSGLGVLVSAPRRSYCCFLCCWCCVACVPGCGACAVLLCSILAHPAGVCAAIGAGIFVGQAWGVAAPLARRGGAGLAGWSPLHEACNRGFYEVSKVLIEAGADVNAKGLDNDTPLHDACINNHFKVLYQH</sequence>
<keyword evidence="3" id="KW-1185">Reference proteome</keyword>
<dbReference type="PANTHER" id="PTHR24149:SF14">
    <property type="entry name" value="ANKYRIN REPEAT DOMAIN 12"/>
    <property type="match status" value="1"/>
</dbReference>
<accession>A0A5B7ER43</accession>
<evidence type="ECO:0000256" key="1">
    <source>
        <dbReference type="PROSITE-ProRule" id="PRU00023"/>
    </source>
</evidence>